<dbReference type="RefSeq" id="WP_377258281.1">
    <property type="nucleotide sequence ID" value="NZ_JBHLUH010000070.1"/>
</dbReference>
<accession>A0ABV6MCY2</accession>
<dbReference type="Proteomes" id="UP001589867">
    <property type="component" value="Unassembled WGS sequence"/>
</dbReference>
<evidence type="ECO:0000256" key="2">
    <source>
        <dbReference type="SAM" id="SignalP"/>
    </source>
</evidence>
<feature type="region of interest" description="Disordered" evidence="1">
    <location>
        <begin position="31"/>
        <end position="56"/>
    </location>
</feature>
<dbReference type="EMBL" id="JBHLUH010000070">
    <property type="protein sequence ID" value="MFC0532364.1"/>
    <property type="molecule type" value="Genomic_DNA"/>
</dbReference>
<sequence length="56" mass="5592">MARIVARIGSAAAALAAAAMVAALVAGIEVRDPPPTTTPGLGVQEFPDPPPEKDRG</sequence>
<reference evidence="3 4" key="1">
    <citation type="submission" date="2024-09" db="EMBL/GenBank/DDBJ databases">
        <authorList>
            <person name="Sun Q."/>
            <person name="Mori K."/>
        </authorList>
    </citation>
    <scope>NUCLEOTIDE SEQUENCE [LARGE SCALE GENOMIC DNA]</scope>
    <source>
        <strain evidence="3 4">TBRC 3947</strain>
    </source>
</reference>
<proteinExistence type="predicted"/>
<feature type="chain" id="PRO_5047105885" evidence="2">
    <location>
        <begin position="23"/>
        <end position="56"/>
    </location>
</feature>
<evidence type="ECO:0000313" key="3">
    <source>
        <dbReference type="EMBL" id="MFC0532364.1"/>
    </source>
</evidence>
<comment type="caution">
    <text evidence="3">The sequence shown here is derived from an EMBL/GenBank/DDBJ whole genome shotgun (WGS) entry which is preliminary data.</text>
</comment>
<name>A0ABV6MCY2_9ACTN</name>
<protein>
    <submittedName>
        <fullName evidence="3">Uncharacterized protein</fullName>
    </submittedName>
</protein>
<organism evidence="3 4">
    <name type="scientific">Phytohabitans kaempferiae</name>
    <dbReference type="NCBI Taxonomy" id="1620943"/>
    <lineage>
        <taxon>Bacteria</taxon>
        <taxon>Bacillati</taxon>
        <taxon>Actinomycetota</taxon>
        <taxon>Actinomycetes</taxon>
        <taxon>Micromonosporales</taxon>
        <taxon>Micromonosporaceae</taxon>
    </lineage>
</organism>
<keyword evidence="2" id="KW-0732">Signal</keyword>
<keyword evidence="4" id="KW-1185">Reference proteome</keyword>
<gene>
    <name evidence="3" type="ORF">ACFFIA_32435</name>
</gene>
<feature type="signal peptide" evidence="2">
    <location>
        <begin position="1"/>
        <end position="22"/>
    </location>
</feature>
<evidence type="ECO:0000313" key="4">
    <source>
        <dbReference type="Proteomes" id="UP001589867"/>
    </source>
</evidence>
<evidence type="ECO:0000256" key="1">
    <source>
        <dbReference type="SAM" id="MobiDB-lite"/>
    </source>
</evidence>